<dbReference type="AlphaFoldDB" id="A0A834WVE2"/>
<gene>
    <name evidence="1" type="ORF">G2W53_015487</name>
</gene>
<keyword evidence="2" id="KW-1185">Reference proteome</keyword>
<evidence type="ECO:0000313" key="2">
    <source>
        <dbReference type="Proteomes" id="UP000634136"/>
    </source>
</evidence>
<dbReference type="EMBL" id="JAAIUW010000005">
    <property type="protein sequence ID" value="KAF7833154.1"/>
    <property type="molecule type" value="Genomic_DNA"/>
</dbReference>
<dbReference type="GO" id="GO:0016787">
    <property type="term" value="F:hydrolase activity"/>
    <property type="evidence" value="ECO:0007669"/>
    <property type="project" value="UniProtKB-KW"/>
</dbReference>
<organism evidence="1 2">
    <name type="scientific">Senna tora</name>
    <dbReference type="NCBI Taxonomy" id="362788"/>
    <lineage>
        <taxon>Eukaryota</taxon>
        <taxon>Viridiplantae</taxon>
        <taxon>Streptophyta</taxon>
        <taxon>Embryophyta</taxon>
        <taxon>Tracheophyta</taxon>
        <taxon>Spermatophyta</taxon>
        <taxon>Magnoliopsida</taxon>
        <taxon>eudicotyledons</taxon>
        <taxon>Gunneridae</taxon>
        <taxon>Pentapetalae</taxon>
        <taxon>rosids</taxon>
        <taxon>fabids</taxon>
        <taxon>Fabales</taxon>
        <taxon>Fabaceae</taxon>
        <taxon>Caesalpinioideae</taxon>
        <taxon>Cassia clade</taxon>
        <taxon>Senna</taxon>
    </lineage>
</organism>
<protein>
    <submittedName>
        <fullName evidence="1">Xyloglucan endotransglucosylase/hydrolase protein A</fullName>
    </submittedName>
</protein>
<keyword evidence="1" id="KW-0378">Hydrolase</keyword>
<reference evidence="1" key="1">
    <citation type="submission" date="2020-09" db="EMBL/GenBank/DDBJ databases">
        <title>Genome-Enabled Discovery of Anthraquinone Biosynthesis in Senna tora.</title>
        <authorList>
            <person name="Kang S.-H."/>
            <person name="Pandey R.P."/>
            <person name="Lee C.-M."/>
            <person name="Sim J.-S."/>
            <person name="Jeong J.-T."/>
            <person name="Choi B.-S."/>
            <person name="Jung M."/>
            <person name="Ginzburg D."/>
            <person name="Zhao K."/>
            <person name="Won S.Y."/>
            <person name="Oh T.-J."/>
            <person name="Yu Y."/>
            <person name="Kim N.-H."/>
            <person name="Lee O.R."/>
            <person name="Lee T.-H."/>
            <person name="Bashyal P."/>
            <person name="Kim T.-S."/>
            <person name="Lee W.-H."/>
            <person name="Kawkins C."/>
            <person name="Kim C.-K."/>
            <person name="Kim J.S."/>
            <person name="Ahn B.O."/>
            <person name="Rhee S.Y."/>
            <person name="Sohng J.K."/>
        </authorList>
    </citation>
    <scope>NUCLEOTIDE SEQUENCE</scope>
    <source>
        <tissue evidence="1">Leaf</tissue>
    </source>
</reference>
<accession>A0A834WVE2</accession>
<dbReference type="OrthoDB" id="1987483at2759"/>
<name>A0A834WVE2_9FABA</name>
<sequence>MSSSLHRTPIQRILLVRSLQHVHKDGSWDSGSPGTVTAFYARVIENRGSTSGLTLPRNTTDNSMEPISDCVLFSKQRRTQFGGEQRREASLIM</sequence>
<proteinExistence type="predicted"/>
<dbReference type="Proteomes" id="UP000634136">
    <property type="component" value="Unassembled WGS sequence"/>
</dbReference>
<comment type="caution">
    <text evidence="1">The sequence shown here is derived from an EMBL/GenBank/DDBJ whole genome shotgun (WGS) entry which is preliminary data.</text>
</comment>
<evidence type="ECO:0000313" key="1">
    <source>
        <dbReference type="EMBL" id="KAF7833154.1"/>
    </source>
</evidence>